<protein>
    <submittedName>
        <fullName evidence="5">AraC family transcriptional regulator</fullName>
    </submittedName>
</protein>
<dbReference type="InterPro" id="IPR029442">
    <property type="entry name" value="GyrI-like"/>
</dbReference>
<dbReference type="InterPro" id="IPR050959">
    <property type="entry name" value="MarA-like"/>
</dbReference>
<sequence>MDWVKRMNEAIRYIEDHLADEIDYAEAAKVACCSAYHFQRMFSFMAEVSLSEYIRRRRLTLAAFELQNSRIKVVDLALKYGYDSPEAFARAFQNLHGTTPTAARSAGTRLKAFPRISFQFSIKGAVEMSYRIEDVGGFSLVGWKERVNTEQAFHTVPGIWKDAGERGIFEKLWEMRKANHPMCGILGVCANGEWGRSEAFDYIMAIVSDQLPPEGMVKMNVPAATWAVFEVPGSPDGMQDIWKRLYTEWLPASAYDLADLPAIECYLPVEEKRNELWIPVVRRQS</sequence>
<evidence type="ECO:0000256" key="2">
    <source>
        <dbReference type="ARBA" id="ARBA00023125"/>
    </source>
</evidence>
<reference evidence="5" key="1">
    <citation type="submission" date="2023-07" db="EMBL/GenBank/DDBJ databases">
        <authorList>
            <person name="Ivanov I."/>
            <person name="Teneva D."/>
            <person name="Stoikov I."/>
        </authorList>
    </citation>
    <scope>NUCLEOTIDE SEQUENCE</scope>
    <source>
        <strain evidence="5">4475</strain>
    </source>
</reference>
<dbReference type="SMART" id="SM00871">
    <property type="entry name" value="AraC_E_bind"/>
    <property type="match status" value="1"/>
</dbReference>
<dbReference type="InterPro" id="IPR009057">
    <property type="entry name" value="Homeodomain-like_sf"/>
</dbReference>
<dbReference type="RefSeq" id="WP_304415486.1">
    <property type="nucleotide sequence ID" value="NZ_OY569118.1"/>
</dbReference>
<dbReference type="GO" id="GO:0043565">
    <property type="term" value="F:sequence-specific DNA binding"/>
    <property type="evidence" value="ECO:0007669"/>
    <property type="project" value="InterPro"/>
</dbReference>
<dbReference type="AlphaFoldDB" id="A0AA48RHH7"/>
<feature type="domain" description="HTH araC/xylS-type" evidence="4">
    <location>
        <begin position="8"/>
        <end position="106"/>
    </location>
</feature>
<dbReference type="Gene3D" id="1.10.10.60">
    <property type="entry name" value="Homeodomain-like"/>
    <property type="match status" value="2"/>
</dbReference>
<accession>A0AA48RHH7</accession>
<dbReference type="Pfam" id="PF12833">
    <property type="entry name" value="HTH_18"/>
    <property type="match status" value="1"/>
</dbReference>
<dbReference type="InterPro" id="IPR018060">
    <property type="entry name" value="HTH_AraC"/>
</dbReference>
<dbReference type="PANTHER" id="PTHR47504">
    <property type="entry name" value="RIGHT ORIGIN-BINDING PROTEIN"/>
    <property type="match status" value="1"/>
</dbReference>
<dbReference type="InterPro" id="IPR011256">
    <property type="entry name" value="Reg_factor_effector_dom_sf"/>
</dbReference>
<dbReference type="InterPro" id="IPR018062">
    <property type="entry name" value="HTH_AraC-typ_CS"/>
</dbReference>
<evidence type="ECO:0000259" key="4">
    <source>
        <dbReference type="PROSITE" id="PS01124"/>
    </source>
</evidence>
<evidence type="ECO:0000313" key="6">
    <source>
        <dbReference type="Proteomes" id="UP001189619"/>
    </source>
</evidence>
<dbReference type="Proteomes" id="UP001189619">
    <property type="component" value="Chromosome"/>
</dbReference>
<evidence type="ECO:0000313" key="5">
    <source>
        <dbReference type="EMBL" id="CAJ1002606.1"/>
    </source>
</evidence>
<dbReference type="SUPFAM" id="SSF46689">
    <property type="entry name" value="Homeodomain-like"/>
    <property type="match status" value="2"/>
</dbReference>
<keyword evidence="3" id="KW-0804">Transcription</keyword>
<organism evidence="5 6">
    <name type="scientific">Brevibacillus aydinogluensis</name>
    <dbReference type="NCBI Taxonomy" id="927786"/>
    <lineage>
        <taxon>Bacteria</taxon>
        <taxon>Bacillati</taxon>
        <taxon>Bacillota</taxon>
        <taxon>Bacilli</taxon>
        <taxon>Bacillales</taxon>
        <taxon>Paenibacillaceae</taxon>
        <taxon>Brevibacillus</taxon>
    </lineage>
</organism>
<evidence type="ECO:0000256" key="1">
    <source>
        <dbReference type="ARBA" id="ARBA00023015"/>
    </source>
</evidence>
<keyword evidence="2" id="KW-0238">DNA-binding</keyword>
<keyword evidence="6" id="KW-1185">Reference proteome</keyword>
<dbReference type="Pfam" id="PF06445">
    <property type="entry name" value="GyrI-like"/>
    <property type="match status" value="1"/>
</dbReference>
<dbReference type="GO" id="GO:0003700">
    <property type="term" value="F:DNA-binding transcription factor activity"/>
    <property type="evidence" value="ECO:0007669"/>
    <property type="project" value="InterPro"/>
</dbReference>
<gene>
    <name evidence="5" type="primary">araC</name>
    <name evidence="5" type="ORF">BSPP4475_09770</name>
</gene>
<proteinExistence type="predicted"/>
<dbReference type="Gene3D" id="3.20.80.10">
    <property type="entry name" value="Regulatory factor, effector binding domain"/>
    <property type="match status" value="1"/>
</dbReference>
<dbReference type="KEGG" id="bayd:BSPP4475_09770"/>
<keyword evidence="1" id="KW-0805">Transcription regulation</keyword>
<dbReference type="SMART" id="SM00342">
    <property type="entry name" value="HTH_ARAC"/>
    <property type="match status" value="1"/>
</dbReference>
<dbReference type="EMBL" id="OY569118">
    <property type="protein sequence ID" value="CAJ1002606.1"/>
    <property type="molecule type" value="Genomic_DNA"/>
</dbReference>
<dbReference type="InterPro" id="IPR010499">
    <property type="entry name" value="AraC_E-bd"/>
</dbReference>
<dbReference type="PROSITE" id="PS00041">
    <property type="entry name" value="HTH_ARAC_FAMILY_1"/>
    <property type="match status" value="1"/>
</dbReference>
<dbReference type="PANTHER" id="PTHR47504:SF5">
    <property type="entry name" value="RIGHT ORIGIN-BINDING PROTEIN"/>
    <property type="match status" value="1"/>
</dbReference>
<dbReference type="SUPFAM" id="SSF55136">
    <property type="entry name" value="Probable bacterial effector-binding domain"/>
    <property type="match status" value="1"/>
</dbReference>
<evidence type="ECO:0000256" key="3">
    <source>
        <dbReference type="ARBA" id="ARBA00023163"/>
    </source>
</evidence>
<dbReference type="PROSITE" id="PS01124">
    <property type="entry name" value="HTH_ARAC_FAMILY_2"/>
    <property type="match status" value="1"/>
</dbReference>
<name>A0AA48RHH7_9BACL</name>